<evidence type="ECO:0000256" key="4">
    <source>
        <dbReference type="ARBA" id="ARBA00022989"/>
    </source>
</evidence>
<reference evidence="12" key="2">
    <citation type="submission" date="2025-08" db="UniProtKB">
        <authorList>
            <consortium name="RefSeq"/>
        </authorList>
    </citation>
    <scope>IDENTIFICATION</scope>
    <source>
        <strain evidence="12">S238N-H82</strain>
        <tissue evidence="12">Testes</tissue>
    </source>
</reference>
<feature type="transmembrane region" description="Helical" evidence="10">
    <location>
        <begin position="221"/>
        <end position="240"/>
    </location>
</feature>
<keyword evidence="2" id="KW-0813">Transport</keyword>
<keyword evidence="7" id="KW-0325">Glycoprotein</keyword>
<dbReference type="PANTHER" id="PTHR10258:SF8">
    <property type="entry name" value="CALCIUM-ACTIVATED POTASSIUM CHANNEL BK ALPHA SUBUNIT DOMAIN-CONTAINING PROTEIN"/>
    <property type="match status" value="1"/>
</dbReference>
<evidence type="ECO:0000256" key="1">
    <source>
        <dbReference type="ARBA" id="ARBA00004141"/>
    </source>
</evidence>
<keyword evidence="4 10" id="KW-1133">Transmembrane helix</keyword>
<organism evidence="11 12">
    <name type="scientific">Branchiostoma floridae</name>
    <name type="common">Florida lancelet</name>
    <name type="synonym">Amphioxus</name>
    <dbReference type="NCBI Taxonomy" id="7739"/>
    <lineage>
        <taxon>Eukaryota</taxon>
        <taxon>Metazoa</taxon>
        <taxon>Chordata</taxon>
        <taxon>Cephalochordata</taxon>
        <taxon>Leptocardii</taxon>
        <taxon>Amphioxiformes</taxon>
        <taxon>Branchiostomatidae</taxon>
        <taxon>Branchiostoma</taxon>
    </lineage>
</organism>
<dbReference type="AlphaFoldDB" id="A0A9J7MAV4"/>
<name>A0A9J7MAV4_BRAFL</name>
<keyword evidence="6 10" id="KW-0472">Membrane</keyword>
<keyword evidence="11" id="KW-1185">Reference proteome</keyword>
<evidence type="ECO:0000256" key="7">
    <source>
        <dbReference type="ARBA" id="ARBA00023180"/>
    </source>
</evidence>
<accession>A0A9J7MAV4</accession>
<keyword evidence="8" id="KW-0407">Ion channel</keyword>
<evidence type="ECO:0000256" key="2">
    <source>
        <dbReference type="ARBA" id="ARBA00022448"/>
    </source>
</evidence>
<proteinExistence type="predicted"/>
<evidence type="ECO:0000256" key="5">
    <source>
        <dbReference type="ARBA" id="ARBA00023065"/>
    </source>
</evidence>
<dbReference type="PANTHER" id="PTHR10258">
    <property type="entry name" value="CALCIUM-ACTIVATED POTASSIUM CHANNEL SUBUNIT BETA"/>
    <property type="match status" value="1"/>
</dbReference>
<evidence type="ECO:0000256" key="6">
    <source>
        <dbReference type="ARBA" id="ARBA00023136"/>
    </source>
</evidence>
<evidence type="ECO:0000256" key="9">
    <source>
        <dbReference type="SAM" id="MobiDB-lite"/>
    </source>
</evidence>
<keyword evidence="3 10" id="KW-0812">Transmembrane</keyword>
<dbReference type="GO" id="GO:0015269">
    <property type="term" value="F:calcium-activated potassium channel activity"/>
    <property type="evidence" value="ECO:0000318"/>
    <property type="project" value="GO_Central"/>
</dbReference>
<keyword evidence="5" id="KW-0406">Ion transport</keyword>
<dbReference type="OrthoDB" id="5973433at2759"/>
<evidence type="ECO:0000313" key="12">
    <source>
        <dbReference type="RefSeq" id="XP_035697828.1"/>
    </source>
</evidence>
<reference evidence="11" key="1">
    <citation type="journal article" date="2020" name="Nat. Ecol. Evol.">
        <title>Deeply conserved synteny resolves early events in vertebrate evolution.</title>
        <authorList>
            <person name="Simakov O."/>
            <person name="Marletaz F."/>
            <person name="Yue J.X."/>
            <person name="O'Connell B."/>
            <person name="Jenkins J."/>
            <person name="Brandt A."/>
            <person name="Calef R."/>
            <person name="Tung C.H."/>
            <person name="Huang T.K."/>
            <person name="Schmutz J."/>
            <person name="Satoh N."/>
            <person name="Yu J.K."/>
            <person name="Putnam N.H."/>
            <person name="Green R.E."/>
            <person name="Rokhsar D.S."/>
        </authorList>
    </citation>
    <scope>NUCLEOTIDE SEQUENCE [LARGE SCALE GENOMIC DNA]</scope>
    <source>
        <strain evidence="11">S238N-H82</strain>
    </source>
</reference>
<dbReference type="Pfam" id="PF03185">
    <property type="entry name" value="CaKB"/>
    <property type="match status" value="1"/>
</dbReference>
<dbReference type="RefSeq" id="XP_035697828.1">
    <property type="nucleotide sequence ID" value="XM_035841935.1"/>
</dbReference>
<dbReference type="KEGG" id="bfo:118430904"/>
<dbReference type="InterPro" id="IPR003930">
    <property type="entry name" value="K_chnl_Ca-activ_BK_bsu"/>
</dbReference>
<dbReference type="GO" id="GO:0008076">
    <property type="term" value="C:voltage-gated potassium channel complex"/>
    <property type="evidence" value="ECO:0000318"/>
    <property type="project" value="GO_Central"/>
</dbReference>
<dbReference type="Proteomes" id="UP000001554">
    <property type="component" value="Chromosome 14"/>
</dbReference>
<protein>
    <submittedName>
        <fullName evidence="12">Uncharacterized protein LOC118430904</fullName>
    </submittedName>
</protein>
<comment type="subcellular location">
    <subcellularLocation>
        <location evidence="1">Membrane</location>
        <topology evidence="1">Multi-pass membrane protein</topology>
    </subcellularLocation>
</comment>
<feature type="transmembrane region" description="Helical" evidence="10">
    <location>
        <begin position="57"/>
        <end position="81"/>
    </location>
</feature>
<evidence type="ECO:0000313" key="11">
    <source>
        <dbReference type="Proteomes" id="UP000001554"/>
    </source>
</evidence>
<evidence type="ECO:0000256" key="8">
    <source>
        <dbReference type="ARBA" id="ARBA00023303"/>
    </source>
</evidence>
<dbReference type="GO" id="GO:0015459">
    <property type="term" value="F:potassium channel regulator activity"/>
    <property type="evidence" value="ECO:0000318"/>
    <property type="project" value="GO_Central"/>
</dbReference>
<dbReference type="GeneID" id="118430904"/>
<evidence type="ECO:0000256" key="10">
    <source>
        <dbReference type="SAM" id="Phobius"/>
    </source>
</evidence>
<evidence type="ECO:0000256" key="3">
    <source>
        <dbReference type="ARBA" id="ARBA00022692"/>
    </source>
</evidence>
<dbReference type="GO" id="GO:0005513">
    <property type="term" value="P:detection of calcium ion"/>
    <property type="evidence" value="ECO:0000318"/>
    <property type="project" value="GO_Central"/>
</dbReference>
<feature type="compositionally biased region" description="Polar residues" evidence="9">
    <location>
        <begin position="300"/>
        <end position="320"/>
    </location>
</feature>
<sequence length="320" mass="35118">MATSVVITWGVQVLADSGSYQSVLGTFSRVLLGFRKTGLPKMDERRKLHKQYKDLKCYGWMAALLAAGGAAAIIVCGIYIVKPVVETNSLEFKHTTCTTTGSSLTGQWIDCSCGRSCSSSFPCLRMTVTYEGSTNGNTSSSSSAVLFDTEQRLNDDGNNAQNRQCVTAPCERNSRDNQREVLRFNETYAPGKNYSCLYHPNARTKVLLKRLFTWDDMFHSMLWSSVGFVIFAFITLYIMGECKKVKDKMRSVQVAAPAVSAAQPGHFIPPSTASGLPPPPAYPGVQSGDSLPMQPPPPSQNLYDTKYSNFSQQQSGLTYS</sequence>
<feature type="region of interest" description="Disordered" evidence="9">
    <location>
        <begin position="267"/>
        <end position="320"/>
    </location>
</feature>
<gene>
    <name evidence="12" type="primary">LOC118430904</name>
</gene>